<keyword evidence="1 2" id="KW-0732">Signal</keyword>
<evidence type="ECO:0000256" key="1">
    <source>
        <dbReference type="ARBA" id="ARBA00022729"/>
    </source>
</evidence>
<dbReference type="CDD" id="cd22191">
    <property type="entry name" value="DPBB_RlpA_EXP_N-like"/>
    <property type="match status" value="1"/>
</dbReference>
<dbReference type="InterPro" id="IPR036908">
    <property type="entry name" value="RlpA-like_sf"/>
</dbReference>
<name>A0ABR4CRK9_9HELO</name>
<accession>A0ABR4CRK9</accession>
<organism evidence="3 4">
    <name type="scientific">Oculimacula yallundae</name>
    <dbReference type="NCBI Taxonomy" id="86028"/>
    <lineage>
        <taxon>Eukaryota</taxon>
        <taxon>Fungi</taxon>
        <taxon>Dikarya</taxon>
        <taxon>Ascomycota</taxon>
        <taxon>Pezizomycotina</taxon>
        <taxon>Leotiomycetes</taxon>
        <taxon>Helotiales</taxon>
        <taxon>Ploettnerulaceae</taxon>
        <taxon>Oculimacula</taxon>
    </lineage>
</organism>
<dbReference type="InterPro" id="IPR051477">
    <property type="entry name" value="Expansin_CellWall"/>
</dbReference>
<dbReference type="PANTHER" id="PTHR31836:SF28">
    <property type="entry name" value="SRCR DOMAIN-CONTAINING PROTEIN-RELATED"/>
    <property type="match status" value="1"/>
</dbReference>
<dbReference type="SUPFAM" id="SSF50685">
    <property type="entry name" value="Barwin-like endoglucanases"/>
    <property type="match status" value="1"/>
</dbReference>
<proteinExistence type="predicted"/>
<protein>
    <recommendedName>
        <fullName evidence="5">RlpA-like protein double-psi beta-barrel domain-containing protein</fullName>
    </recommendedName>
</protein>
<dbReference type="EMBL" id="JAZHXI010000004">
    <property type="protein sequence ID" value="KAL2072008.1"/>
    <property type="molecule type" value="Genomic_DNA"/>
</dbReference>
<feature type="signal peptide" evidence="2">
    <location>
        <begin position="1"/>
        <end position="23"/>
    </location>
</feature>
<gene>
    <name evidence="3" type="ORF">VTL71DRAFT_11351</name>
</gene>
<feature type="chain" id="PRO_5045871124" description="RlpA-like protein double-psi beta-barrel domain-containing protein" evidence="2">
    <location>
        <begin position="24"/>
        <end position="122"/>
    </location>
</feature>
<comment type="caution">
    <text evidence="3">The sequence shown here is derived from an EMBL/GenBank/DDBJ whole genome shotgun (WGS) entry which is preliminary data.</text>
</comment>
<keyword evidence="4" id="KW-1185">Reference proteome</keyword>
<sequence length="122" mass="12913">MKTTNFLSGVVSAMALLSGTGVGAIVGHATYYTQQGVAGSCGVYHADMDYVVALGYPWGHNNHCGEKVRIWNPKTDRSVVATVADTCPGCEQTKLDVSVGVYQYLVAGPAGSNPIDIVWDFI</sequence>
<evidence type="ECO:0000256" key="2">
    <source>
        <dbReference type="SAM" id="SignalP"/>
    </source>
</evidence>
<evidence type="ECO:0000313" key="3">
    <source>
        <dbReference type="EMBL" id="KAL2072008.1"/>
    </source>
</evidence>
<dbReference type="Gene3D" id="2.40.40.10">
    <property type="entry name" value="RlpA-like domain"/>
    <property type="match status" value="1"/>
</dbReference>
<dbReference type="PANTHER" id="PTHR31836">
    <property type="match status" value="1"/>
</dbReference>
<reference evidence="3 4" key="1">
    <citation type="journal article" date="2024" name="Commun. Biol.">
        <title>Comparative genomic analysis of thermophilic fungi reveals convergent evolutionary adaptations and gene losses.</title>
        <authorList>
            <person name="Steindorff A.S."/>
            <person name="Aguilar-Pontes M.V."/>
            <person name="Robinson A.J."/>
            <person name="Andreopoulos B."/>
            <person name="LaButti K."/>
            <person name="Kuo A."/>
            <person name="Mondo S."/>
            <person name="Riley R."/>
            <person name="Otillar R."/>
            <person name="Haridas S."/>
            <person name="Lipzen A."/>
            <person name="Grimwood J."/>
            <person name="Schmutz J."/>
            <person name="Clum A."/>
            <person name="Reid I.D."/>
            <person name="Moisan M.C."/>
            <person name="Butler G."/>
            <person name="Nguyen T.T.M."/>
            <person name="Dewar K."/>
            <person name="Conant G."/>
            <person name="Drula E."/>
            <person name="Henrissat B."/>
            <person name="Hansel C."/>
            <person name="Singer S."/>
            <person name="Hutchinson M.I."/>
            <person name="de Vries R.P."/>
            <person name="Natvig D.O."/>
            <person name="Powell A.J."/>
            <person name="Tsang A."/>
            <person name="Grigoriev I.V."/>
        </authorList>
    </citation>
    <scope>NUCLEOTIDE SEQUENCE [LARGE SCALE GENOMIC DNA]</scope>
    <source>
        <strain evidence="3 4">CBS 494.80</strain>
    </source>
</reference>
<evidence type="ECO:0008006" key="5">
    <source>
        <dbReference type="Google" id="ProtNLM"/>
    </source>
</evidence>
<evidence type="ECO:0000313" key="4">
    <source>
        <dbReference type="Proteomes" id="UP001595075"/>
    </source>
</evidence>
<dbReference type="Proteomes" id="UP001595075">
    <property type="component" value="Unassembled WGS sequence"/>
</dbReference>